<dbReference type="PIRSF" id="PIRSF000887">
    <property type="entry name" value="Pesterase_MJ0037"/>
    <property type="match status" value="1"/>
</dbReference>
<dbReference type="EMBL" id="JAGVWF010000072">
    <property type="protein sequence ID" value="MBS3059734.1"/>
    <property type="molecule type" value="Genomic_DNA"/>
</dbReference>
<protein>
    <submittedName>
        <fullName evidence="2">Metallophosphoesterase</fullName>
    </submittedName>
</protein>
<evidence type="ECO:0000313" key="3">
    <source>
        <dbReference type="EMBL" id="MBS3059734.1"/>
    </source>
</evidence>
<feature type="domain" description="Calcineurin-like phosphoesterase" evidence="1">
    <location>
        <begin position="22"/>
        <end position="162"/>
    </location>
</feature>
<dbReference type="InterPro" id="IPR024173">
    <property type="entry name" value="Pesterase_MJ0037-like"/>
</dbReference>
<sequence>MNEILPNIEIVDLAVFLPKSNVLAISDLQLGTEEMMVGQGIFLPRFNFKEISSRLEKIFSELKKRGVKQLEKIVVNGDLKQEFGKISEQEWNEVLDTIELLQKHCKEIVLVKGNHDMVLGPIAKWKNLKTVEAFYLDREKVLFLHGNSTKILKEFVEAKTLVVGHEHPAVSIREGVKTETFKCFLKGKYEGKNLVVMPSMNAVKIGSNVLREKQLSPFLKQDLSNFEVWVVEDKPYHFGKLKELF</sequence>
<reference evidence="4" key="1">
    <citation type="journal article" date="2020" name="bioRxiv">
        <title>A rank-normalized archaeal taxonomy based on genome phylogeny resolves widespread incomplete and uneven classifications.</title>
        <authorList>
            <person name="Rinke C."/>
            <person name="Chuvochina M."/>
            <person name="Mussig A.J."/>
            <person name="Chaumeil P.-A."/>
            <person name="Waite D.W."/>
            <person name="Whitman W.B."/>
            <person name="Parks D.H."/>
            <person name="Hugenholtz P."/>
        </authorList>
    </citation>
    <scope>NUCLEOTIDE SEQUENCE [LARGE SCALE GENOMIC DNA]</scope>
</reference>
<dbReference type="InterPro" id="IPR004843">
    <property type="entry name" value="Calcineurin-like_PHP"/>
</dbReference>
<dbReference type="Proteomes" id="UP000577419">
    <property type="component" value="Unassembled WGS sequence"/>
</dbReference>
<evidence type="ECO:0000313" key="4">
    <source>
        <dbReference type="Proteomes" id="UP000577419"/>
    </source>
</evidence>
<dbReference type="PANTHER" id="PTHR39323">
    <property type="entry name" value="BLR1149 PROTEIN"/>
    <property type="match status" value="1"/>
</dbReference>
<dbReference type="Pfam" id="PF00149">
    <property type="entry name" value="Metallophos"/>
    <property type="match status" value="1"/>
</dbReference>
<reference evidence="3" key="2">
    <citation type="submission" date="2021-03" db="EMBL/GenBank/DDBJ databases">
        <authorList>
            <person name="Jaffe A."/>
        </authorList>
    </citation>
    <scope>NUCLEOTIDE SEQUENCE</scope>
    <source>
        <strain evidence="3">RIFCSPHIGHO2_01_FULL_GW2011_AR10_43_9</strain>
    </source>
</reference>
<name>A0A7J4IV51_9ARCH</name>
<proteinExistence type="predicted"/>
<dbReference type="SUPFAM" id="SSF56300">
    <property type="entry name" value="Metallo-dependent phosphatases"/>
    <property type="match status" value="1"/>
</dbReference>
<evidence type="ECO:0000313" key="2">
    <source>
        <dbReference type="EMBL" id="HIH08700.1"/>
    </source>
</evidence>
<dbReference type="NCBIfam" id="TIGR00024">
    <property type="entry name" value="SbcD_rel_arch"/>
    <property type="match status" value="1"/>
</dbReference>
<dbReference type="Gene3D" id="3.60.21.10">
    <property type="match status" value="1"/>
</dbReference>
<gene>
    <name evidence="2" type="ORF">HA237_05005</name>
    <name evidence="3" type="ORF">J4224_04915</name>
</gene>
<dbReference type="InterPro" id="IPR004376">
    <property type="entry name" value="Pesterase_MJ0037"/>
</dbReference>
<dbReference type="PANTHER" id="PTHR39323:SF1">
    <property type="entry name" value="BLR1149 PROTEIN"/>
    <property type="match status" value="1"/>
</dbReference>
<organism evidence="2 4">
    <name type="scientific">Candidatus Iainarchaeum sp</name>
    <dbReference type="NCBI Taxonomy" id="3101447"/>
    <lineage>
        <taxon>Archaea</taxon>
        <taxon>Candidatus Iainarchaeota</taxon>
        <taxon>Candidatus Iainarchaeia</taxon>
        <taxon>Candidatus Iainarchaeales</taxon>
        <taxon>Candidatus Iainarchaeaceae</taxon>
        <taxon>Candidatus Iainarchaeum</taxon>
    </lineage>
</organism>
<reference evidence="3" key="3">
    <citation type="submission" date="2021-05" db="EMBL/GenBank/DDBJ databases">
        <title>Protein family content uncovers lineage relationships and bacterial pathway maintenance mechanisms in DPANN archaea.</title>
        <authorList>
            <person name="Castelle C.J."/>
            <person name="Meheust R."/>
            <person name="Jaffe A.L."/>
            <person name="Seitz K."/>
            <person name="Gong X."/>
            <person name="Baker B.J."/>
            <person name="Banfield J.F."/>
        </authorList>
    </citation>
    <scope>NUCLEOTIDE SEQUENCE</scope>
    <source>
        <strain evidence="3">RIFCSPHIGHO2_01_FULL_GW2011_AR10_43_9</strain>
    </source>
</reference>
<accession>A0A7J4IV51</accession>
<dbReference type="EMBL" id="DUFG01000024">
    <property type="protein sequence ID" value="HIH08700.1"/>
    <property type="molecule type" value="Genomic_DNA"/>
</dbReference>
<evidence type="ECO:0000259" key="1">
    <source>
        <dbReference type="Pfam" id="PF00149"/>
    </source>
</evidence>
<comment type="caution">
    <text evidence="2">The sequence shown here is derived from an EMBL/GenBank/DDBJ whole genome shotgun (WGS) entry which is preliminary data.</text>
</comment>
<dbReference type="GO" id="GO:0016787">
    <property type="term" value="F:hydrolase activity"/>
    <property type="evidence" value="ECO:0007669"/>
    <property type="project" value="InterPro"/>
</dbReference>
<dbReference type="AlphaFoldDB" id="A0A7J4IV51"/>
<dbReference type="InterPro" id="IPR029052">
    <property type="entry name" value="Metallo-depent_PP-like"/>
</dbReference>
<dbReference type="Proteomes" id="UP000683213">
    <property type="component" value="Unassembled WGS sequence"/>
</dbReference>